<keyword evidence="7" id="KW-1185">Reference proteome</keyword>
<dbReference type="Gene3D" id="3.30.1490.70">
    <property type="match status" value="1"/>
</dbReference>
<dbReference type="InterPro" id="IPR012309">
    <property type="entry name" value="DNA_ligase_ATP-dep_C"/>
</dbReference>
<dbReference type="CDD" id="cd07971">
    <property type="entry name" value="OBF_DNA_ligase_LigD"/>
    <property type="match status" value="1"/>
</dbReference>
<dbReference type="EMBL" id="CP003732">
    <property type="protein sequence ID" value="AFV11216.1"/>
    <property type="molecule type" value="Genomic_DNA"/>
</dbReference>
<sequence>MVIKLEWTVGNVKPMEPQPYPEPFDSSNHFFEIKWDGMRLLAFIKDKEVRLQNRNLQERTTYFPELTELYLSFKARNAVIDGELIALAGHKPSFPLLMKRIAGSPATAAARSHLIPVIYIPFDILFLEEKSVTQYAFTERREMLEGIFQGGEHCVLSPLFRKEGRSLFQMVKAKELEGIVAKDRSSPYLMGKKSRYWLKIKNRRRLATVIGGYVTASGCLNSILVGCYRDRHLHYLGRVGSGLKRAEAELVSLLPSLVRDRSPFHLSPRSTLKVNWVEPLLVAEIEYLEWTADLKLRQPAFIKLLSLPPESCRLDLDSKE</sequence>
<organism evidence="6 7">
    <name type="scientific">Thermacetogenium phaeum (strain ATCC BAA-254 / DSM 26808 / PB)</name>
    <dbReference type="NCBI Taxonomy" id="1089553"/>
    <lineage>
        <taxon>Bacteria</taxon>
        <taxon>Bacillati</taxon>
        <taxon>Bacillota</taxon>
        <taxon>Clostridia</taxon>
        <taxon>Thermoanaerobacterales</taxon>
        <taxon>Thermoanaerobacteraceae</taxon>
        <taxon>Thermacetogenium</taxon>
    </lineage>
</organism>
<dbReference type="Pfam" id="PF04679">
    <property type="entry name" value="DNA_ligase_A_C"/>
    <property type="match status" value="1"/>
</dbReference>
<dbReference type="InterPro" id="IPR050191">
    <property type="entry name" value="ATP-dep_DNA_ligase"/>
</dbReference>
<reference evidence="6 7" key="1">
    <citation type="journal article" date="2012" name="BMC Genomics">
        <title>Genome-guided analysis of physiological and morphological traits of the fermentative acetate oxidizer Thermacetogenium phaeum.</title>
        <authorList>
            <person name="Oehler D."/>
            <person name="Poehlein A."/>
            <person name="Leimbach A."/>
            <person name="Muller N."/>
            <person name="Daniel R."/>
            <person name="Gottschalk G."/>
            <person name="Schink B."/>
        </authorList>
    </citation>
    <scope>NUCLEOTIDE SEQUENCE [LARGE SCALE GENOMIC DNA]</scope>
    <source>
        <strain evidence="7">ATCC BAA-254 / DSM 26808 / PB</strain>
    </source>
</reference>
<keyword evidence="3 6" id="KW-0436">Ligase</keyword>
<dbReference type="InterPro" id="IPR012340">
    <property type="entry name" value="NA-bd_OB-fold"/>
</dbReference>
<dbReference type="InterPro" id="IPR014146">
    <property type="entry name" value="LigD_ligase_dom"/>
</dbReference>
<dbReference type="PANTHER" id="PTHR45674">
    <property type="entry name" value="DNA LIGASE 1/3 FAMILY MEMBER"/>
    <property type="match status" value="1"/>
</dbReference>
<dbReference type="CDD" id="cd07906">
    <property type="entry name" value="Adenylation_DNA_ligase_LigD_LigC"/>
    <property type="match status" value="1"/>
</dbReference>
<dbReference type="KEGG" id="tpz:Tph_c09930"/>
<dbReference type="NCBIfam" id="TIGR02779">
    <property type="entry name" value="NHEJ_ligase_lig"/>
    <property type="match status" value="1"/>
</dbReference>
<evidence type="ECO:0000313" key="7">
    <source>
        <dbReference type="Proteomes" id="UP000000467"/>
    </source>
</evidence>
<evidence type="ECO:0000313" key="6">
    <source>
        <dbReference type="EMBL" id="AFV11216.1"/>
    </source>
</evidence>
<gene>
    <name evidence="6" type="primary">ligD2</name>
    <name evidence="6" type="ordered locus">Tph_c09930</name>
</gene>
<protein>
    <recommendedName>
        <fullName evidence="2">DNA ligase (ATP)</fullName>
        <ecNumber evidence="2">6.5.1.1</ecNumber>
    </recommendedName>
</protein>
<dbReference type="Gene3D" id="2.40.50.140">
    <property type="entry name" value="Nucleic acid-binding proteins"/>
    <property type="match status" value="1"/>
</dbReference>
<name>K4LDV3_THEPS</name>
<comment type="catalytic activity">
    <reaction evidence="4">
        <text>ATP + (deoxyribonucleotide)n-3'-hydroxyl + 5'-phospho-(deoxyribonucleotide)m = (deoxyribonucleotide)n+m + AMP + diphosphate.</text>
        <dbReference type="EC" id="6.5.1.1"/>
    </reaction>
</comment>
<feature type="domain" description="ATP-dependent DNA ligase family profile" evidence="5">
    <location>
        <begin position="110"/>
        <end position="241"/>
    </location>
</feature>
<dbReference type="SUPFAM" id="SSF50249">
    <property type="entry name" value="Nucleic acid-binding proteins"/>
    <property type="match status" value="1"/>
</dbReference>
<dbReference type="GO" id="GO:0006281">
    <property type="term" value="P:DNA repair"/>
    <property type="evidence" value="ECO:0007669"/>
    <property type="project" value="InterPro"/>
</dbReference>
<dbReference type="GO" id="GO:0006310">
    <property type="term" value="P:DNA recombination"/>
    <property type="evidence" value="ECO:0007669"/>
    <property type="project" value="InterPro"/>
</dbReference>
<dbReference type="SUPFAM" id="SSF56091">
    <property type="entry name" value="DNA ligase/mRNA capping enzyme, catalytic domain"/>
    <property type="match status" value="1"/>
</dbReference>
<dbReference type="EC" id="6.5.1.1" evidence="2"/>
<dbReference type="PROSITE" id="PS50160">
    <property type="entry name" value="DNA_LIGASE_A3"/>
    <property type="match status" value="1"/>
</dbReference>
<dbReference type="Pfam" id="PF01068">
    <property type="entry name" value="DNA_ligase_A_M"/>
    <property type="match status" value="1"/>
</dbReference>
<dbReference type="STRING" id="1089553.Tph_c09930"/>
<proteinExistence type="inferred from homology"/>
<dbReference type="PANTHER" id="PTHR45674:SF4">
    <property type="entry name" value="DNA LIGASE 1"/>
    <property type="match status" value="1"/>
</dbReference>
<dbReference type="GO" id="GO:0005524">
    <property type="term" value="F:ATP binding"/>
    <property type="evidence" value="ECO:0007669"/>
    <property type="project" value="InterPro"/>
</dbReference>
<dbReference type="OrthoDB" id="9802472at2"/>
<dbReference type="eggNOG" id="COG1793">
    <property type="taxonomic scope" value="Bacteria"/>
</dbReference>
<evidence type="ECO:0000256" key="1">
    <source>
        <dbReference type="ARBA" id="ARBA00007572"/>
    </source>
</evidence>
<accession>K4LDV3</accession>
<evidence type="ECO:0000256" key="3">
    <source>
        <dbReference type="ARBA" id="ARBA00022598"/>
    </source>
</evidence>
<comment type="similarity">
    <text evidence="1">Belongs to the ATP-dependent DNA ligase family.</text>
</comment>
<dbReference type="GO" id="GO:0003910">
    <property type="term" value="F:DNA ligase (ATP) activity"/>
    <property type="evidence" value="ECO:0007669"/>
    <property type="project" value="UniProtKB-EC"/>
</dbReference>
<dbReference type="HOGENOM" id="CLU_008325_4_0_9"/>
<dbReference type="RefSeq" id="WP_015050097.1">
    <property type="nucleotide sequence ID" value="NC_018870.1"/>
</dbReference>
<evidence type="ECO:0000259" key="5">
    <source>
        <dbReference type="PROSITE" id="PS50160"/>
    </source>
</evidence>
<dbReference type="AlphaFoldDB" id="K4LDV3"/>
<evidence type="ECO:0000256" key="4">
    <source>
        <dbReference type="ARBA" id="ARBA00034003"/>
    </source>
</evidence>
<evidence type="ECO:0000256" key="2">
    <source>
        <dbReference type="ARBA" id="ARBA00012727"/>
    </source>
</evidence>
<dbReference type="Proteomes" id="UP000000467">
    <property type="component" value="Chromosome"/>
</dbReference>
<dbReference type="Gene3D" id="3.30.470.30">
    <property type="entry name" value="DNA ligase/mRNA capping enzyme"/>
    <property type="match status" value="1"/>
</dbReference>
<dbReference type="InterPro" id="IPR012310">
    <property type="entry name" value="DNA_ligase_ATP-dep_cent"/>
</dbReference>